<sequence>MRIHYIGHLPPEDPLNEYLRFDIARRLDIQEIPSGFRVSRFAFSRDVYLYEAVENTFRVVGKFFPPGRRLPHGAASPPTETEFHNLALLHRLGLNRWPFRVARPLGYNPRIDHVLIVEHFDGQLLDEVIDRAIRHHHRDRLFQKLSGLAAFLAALHNRTAGGRTVDFREPYEYAGRLIESLVQKRGMARSEADEIYRLREGWWSRSCMWEDRRVIVHGDVTPSNFAFGPGREVMVFDLERMAWADRVFDLGRLTGELKHFFLRGTGDPAAAEPFIGHFLWEYCGHFPDQQDAFRAITRRIPFYLGITLLRIARNSWIDHAHRRILLHAAKENLRAMT</sequence>
<name>A0A653A4H5_UNCDX</name>
<dbReference type="PANTHER" id="PTHR21310">
    <property type="entry name" value="AMINOGLYCOSIDE PHOSPHOTRANSFERASE-RELATED-RELATED"/>
    <property type="match status" value="1"/>
</dbReference>
<dbReference type="InterPro" id="IPR051678">
    <property type="entry name" value="AGP_Transferase"/>
</dbReference>
<organism evidence="2">
    <name type="scientific">Uncultured Desulfatiglans sp</name>
    <dbReference type="NCBI Taxonomy" id="1748965"/>
    <lineage>
        <taxon>Bacteria</taxon>
        <taxon>Pseudomonadati</taxon>
        <taxon>Thermodesulfobacteriota</taxon>
        <taxon>Desulfobacteria</taxon>
        <taxon>Desulfatiglandales</taxon>
        <taxon>Desulfatiglandaceae</taxon>
        <taxon>Desulfatiglans</taxon>
        <taxon>environmental samples</taxon>
    </lineage>
</organism>
<accession>A0A653A4H5</accession>
<gene>
    <name evidence="2" type="ORF">TRIP_B250057</name>
</gene>
<reference evidence="2" key="1">
    <citation type="submission" date="2018-07" db="EMBL/GenBank/DDBJ databases">
        <authorList>
            <consortium name="Genoscope - CEA"/>
            <person name="William W."/>
        </authorList>
    </citation>
    <scope>NUCLEOTIDE SEQUENCE</scope>
    <source>
        <strain evidence="2">IK1</strain>
    </source>
</reference>
<dbReference type="InterPro" id="IPR011009">
    <property type="entry name" value="Kinase-like_dom_sf"/>
</dbReference>
<dbReference type="EMBL" id="UPXX01000018">
    <property type="protein sequence ID" value="VBB42940.1"/>
    <property type="molecule type" value="Genomic_DNA"/>
</dbReference>
<dbReference type="InterPro" id="IPR002575">
    <property type="entry name" value="Aminoglycoside_PTrfase"/>
</dbReference>
<dbReference type="Pfam" id="PF01636">
    <property type="entry name" value="APH"/>
    <property type="match status" value="1"/>
</dbReference>
<evidence type="ECO:0000259" key="1">
    <source>
        <dbReference type="Pfam" id="PF01636"/>
    </source>
</evidence>
<dbReference type="Gene3D" id="3.90.1200.10">
    <property type="match status" value="1"/>
</dbReference>
<evidence type="ECO:0000313" key="2">
    <source>
        <dbReference type="EMBL" id="VBB42940.1"/>
    </source>
</evidence>
<protein>
    <recommendedName>
        <fullName evidence="1">Aminoglycoside phosphotransferase domain-containing protein</fullName>
    </recommendedName>
</protein>
<dbReference type="AlphaFoldDB" id="A0A653A4H5"/>
<dbReference type="SUPFAM" id="SSF56112">
    <property type="entry name" value="Protein kinase-like (PK-like)"/>
    <property type="match status" value="1"/>
</dbReference>
<feature type="domain" description="Aminoglycoside phosphotransferase" evidence="1">
    <location>
        <begin position="58"/>
        <end position="270"/>
    </location>
</feature>
<proteinExistence type="predicted"/>